<keyword evidence="3" id="KW-1185">Reference proteome</keyword>
<reference evidence="2 3" key="1">
    <citation type="journal article" date="2024" name="Microbiol. Resour. Announc.">
        <title>Genome annotations for the ascomycete fungi Trichoderma harzianum, Trichoderma aggressivum, and Purpureocillium lilacinum.</title>
        <authorList>
            <person name="Beijen E.P.W."/>
            <person name="Ohm R.A."/>
        </authorList>
    </citation>
    <scope>NUCLEOTIDE SEQUENCE [LARGE SCALE GENOMIC DNA]</scope>
    <source>
        <strain evidence="2 3">CBS 150709</strain>
    </source>
</reference>
<feature type="compositionally biased region" description="Basic and acidic residues" evidence="1">
    <location>
        <begin position="28"/>
        <end position="42"/>
    </location>
</feature>
<protein>
    <submittedName>
        <fullName evidence="2">Uncharacterized protein</fullName>
    </submittedName>
</protein>
<evidence type="ECO:0000313" key="2">
    <source>
        <dbReference type="EMBL" id="KAK4094396.1"/>
    </source>
</evidence>
<evidence type="ECO:0000313" key="3">
    <source>
        <dbReference type="Proteomes" id="UP001287286"/>
    </source>
</evidence>
<feature type="region of interest" description="Disordered" evidence="1">
    <location>
        <begin position="246"/>
        <end position="276"/>
    </location>
</feature>
<accession>A0ABR0CES0</accession>
<feature type="region of interest" description="Disordered" evidence="1">
    <location>
        <begin position="330"/>
        <end position="350"/>
    </location>
</feature>
<comment type="caution">
    <text evidence="2">The sequence shown here is derived from an EMBL/GenBank/DDBJ whole genome shotgun (WGS) entry which is preliminary data.</text>
</comment>
<dbReference type="Proteomes" id="UP001287286">
    <property type="component" value="Unassembled WGS sequence"/>
</dbReference>
<gene>
    <name evidence="2" type="ORF">Purlil1_1001</name>
</gene>
<evidence type="ECO:0000256" key="1">
    <source>
        <dbReference type="SAM" id="MobiDB-lite"/>
    </source>
</evidence>
<organism evidence="2 3">
    <name type="scientific">Purpureocillium lilacinum</name>
    <name type="common">Paecilomyces lilacinus</name>
    <dbReference type="NCBI Taxonomy" id="33203"/>
    <lineage>
        <taxon>Eukaryota</taxon>
        <taxon>Fungi</taxon>
        <taxon>Dikarya</taxon>
        <taxon>Ascomycota</taxon>
        <taxon>Pezizomycotina</taxon>
        <taxon>Sordariomycetes</taxon>
        <taxon>Hypocreomycetidae</taxon>
        <taxon>Hypocreales</taxon>
        <taxon>Ophiocordycipitaceae</taxon>
        <taxon>Purpureocillium</taxon>
    </lineage>
</organism>
<feature type="region of interest" description="Disordered" evidence="1">
    <location>
        <begin position="104"/>
        <end position="156"/>
    </location>
</feature>
<sequence>MSWPLAAAAAGFERARLEVKSESAAGNCHERPDGPKEWDSSAKEGQTLRGESGDGVVSSLKKGPGETGGDAAEDGSETRTRRACVRALGFRFRAPWWVNAREGCESKGGEEKGDDEEETVEQEREGKGGETKEVTGEDGAVVDGRAEASGDVMRPGPGLGTYTGTLKGAPRVFQVEVCLRRIVRTAGWPEHQQQQRRREQSMSEMQGKQANPRLASTAMPCPGLVVGAASPAAGCRCCTFVHPFPSGRPSSRPRASPKRGSRDGRGGGVCPWLGPVVQPRIPTARRAANLGVGGGGGGVGDMGRRAQEQEQEQAQELAPRREAFGWLAGWARPPPFRVNGGGTTARWRRW</sequence>
<feature type="region of interest" description="Disordered" evidence="1">
    <location>
        <begin position="16"/>
        <end position="80"/>
    </location>
</feature>
<dbReference type="EMBL" id="JAWRVI010000003">
    <property type="protein sequence ID" value="KAK4094396.1"/>
    <property type="molecule type" value="Genomic_DNA"/>
</dbReference>
<proteinExistence type="predicted"/>
<name>A0ABR0CES0_PURLI</name>
<feature type="compositionally biased region" description="Basic and acidic residues" evidence="1">
    <location>
        <begin position="121"/>
        <end position="135"/>
    </location>
</feature>
<feature type="region of interest" description="Disordered" evidence="1">
    <location>
        <begin position="189"/>
        <end position="214"/>
    </location>
</feature>